<dbReference type="Pfam" id="PF01636">
    <property type="entry name" value="APH"/>
    <property type="match status" value="1"/>
</dbReference>
<comment type="caution">
    <text evidence="2">The sequence shown here is derived from an EMBL/GenBank/DDBJ whole genome shotgun (WGS) entry which is preliminary data.</text>
</comment>
<evidence type="ECO:0000259" key="1">
    <source>
        <dbReference type="Pfam" id="PF01636"/>
    </source>
</evidence>
<dbReference type="RefSeq" id="WP_323445406.1">
    <property type="nucleotide sequence ID" value="NZ_BSBI01000001.1"/>
</dbReference>
<keyword evidence="3" id="KW-1185">Reference proteome</keyword>
<evidence type="ECO:0000313" key="2">
    <source>
        <dbReference type="EMBL" id="GLF93327.1"/>
    </source>
</evidence>
<dbReference type="Gene3D" id="1.10.510.10">
    <property type="entry name" value="Transferase(Phosphotransferase) domain 1"/>
    <property type="match status" value="1"/>
</dbReference>
<dbReference type="InterPro" id="IPR002575">
    <property type="entry name" value="Aminoglycoside_PTrfase"/>
</dbReference>
<dbReference type="Proteomes" id="UP001291653">
    <property type="component" value="Unassembled WGS sequence"/>
</dbReference>
<protein>
    <submittedName>
        <fullName evidence="2">Phosphotransferase</fullName>
    </submittedName>
</protein>
<name>A0ABQ5NSI2_9ACTN</name>
<gene>
    <name evidence="2" type="ORF">SYYSPA8_03540</name>
</gene>
<dbReference type="EMBL" id="BSBI01000001">
    <property type="protein sequence ID" value="GLF93327.1"/>
    <property type="molecule type" value="Genomic_DNA"/>
</dbReference>
<dbReference type="SUPFAM" id="SSF56112">
    <property type="entry name" value="Protein kinase-like (PK-like)"/>
    <property type="match status" value="1"/>
</dbReference>
<sequence>MRERPRGDGAPGDTTVLRALRAWDVDAARVEYAPVGFGDHHWTATAPDGERWFVTVSDLSDKPHCGPGTASARDGLSRAMDTARALRERAGLGFVVAPLPTRDGRTLLPLGERYAVALFPHLPGATGEFGRETDPARRMRTVEILAALHRAPVPGRAPVLPSDPAGRAGLERSLGDLGVPWTGGPLAEPARELLAGTPVARRLAEYDLRARDMRRRGVAPVLTHGEPHPGNVLWQGTRPLLLDWDTTAVAPPERDLWQVALEPGELDRWTELTGRAPDAGALALYELRWDLEDIASCVAFFRSPHAPGADADLAREGFARAAGRLATG</sequence>
<dbReference type="InterPro" id="IPR011009">
    <property type="entry name" value="Kinase-like_dom_sf"/>
</dbReference>
<reference evidence="2 3" key="1">
    <citation type="submission" date="2022-10" db="EMBL/GenBank/DDBJ databases">
        <title>Draft genome sequence of Streptomyces sp. YSPA8.</title>
        <authorList>
            <person name="Moriuchi R."/>
            <person name="Dohra H."/>
            <person name="Yamamura H."/>
            <person name="Kodani S."/>
        </authorList>
    </citation>
    <scope>NUCLEOTIDE SEQUENCE [LARGE SCALE GENOMIC DNA]</scope>
    <source>
        <strain evidence="2 3">YSPA8</strain>
    </source>
</reference>
<organism evidence="2 3">
    <name type="scientific">Streptomyces yaizuensis</name>
    <dbReference type="NCBI Taxonomy" id="2989713"/>
    <lineage>
        <taxon>Bacteria</taxon>
        <taxon>Bacillati</taxon>
        <taxon>Actinomycetota</taxon>
        <taxon>Actinomycetes</taxon>
        <taxon>Kitasatosporales</taxon>
        <taxon>Streptomycetaceae</taxon>
        <taxon>Streptomyces</taxon>
    </lineage>
</organism>
<evidence type="ECO:0000313" key="3">
    <source>
        <dbReference type="Proteomes" id="UP001291653"/>
    </source>
</evidence>
<accession>A0ABQ5NSI2</accession>
<proteinExistence type="predicted"/>
<feature type="domain" description="Aminoglycoside phosphotransferase" evidence="1">
    <location>
        <begin position="76"/>
        <end position="290"/>
    </location>
</feature>